<evidence type="ECO:0008006" key="4">
    <source>
        <dbReference type="Google" id="ProtNLM"/>
    </source>
</evidence>
<proteinExistence type="predicted"/>
<dbReference type="AlphaFoldDB" id="A0A2Y8ZS60"/>
<keyword evidence="3" id="KW-1185">Reference proteome</keyword>
<protein>
    <recommendedName>
        <fullName evidence="4">DUF4331 domain-containing protein</fullName>
    </recommendedName>
</protein>
<dbReference type="InterPro" id="IPR025566">
    <property type="entry name" value="DUF4331"/>
</dbReference>
<feature type="compositionally biased region" description="Basic and acidic residues" evidence="1">
    <location>
        <begin position="337"/>
        <end position="349"/>
    </location>
</feature>
<dbReference type="OrthoDB" id="9791748at2"/>
<evidence type="ECO:0000313" key="2">
    <source>
        <dbReference type="EMBL" id="SSA35210.1"/>
    </source>
</evidence>
<feature type="region of interest" description="Disordered" evidence="1">
    <location>
        <begin position="335"/>
        <end position="369"/>
    </location>
</feature>
<name>A0A2Y8ZS60_9MICO</name>
<dbReference type="Pfam" id="PF14224">
    <property type="entry name" value="DUF4331"/>
    <property type="match status" value="2"/>
</dbReference>
<dbReference type="EMBL" id="UESZ01000001">
    <property type="protein sequence ID" value="SSA35210.1"/>
    <property type="molecule type" value="Genomic_DNA"/>
</dbReference>
<gene>
    <name evidence="2" type="ORF">SAMN04489750_2560</name>
</gene>
<reference evidence="3" key="1">
    <citation type="submission" date="2016-10" db="EMBL/GenBank/DDBJ databases">
        <authorList>
            <person name="Varghese N."/>
            <person name="Submissions S."/>
        </authorList>
    </citation>
    <scope>NUCLEOTIDE SEQUENCE [LARGE SCALE GENOMIC DNA]</scope>
    <source>
        <strain evidence="3">DSM 22951</strain>
    </source>
</reference>
<evidence type="ECO:0000256" key="1">
    <source>
        <dbReference type="SAM" id="MobiDB-lite"/>
    </source>
</evidence>
<accession>A0A2Y8ZS60</accession>
<organism evidence="2 3">
    <name type="scientific">Branchiibius hedensis</name>
    <dbReference type="NCBI Taxonomy" id="672460"/>
    <lineage>
        <taxon>Bacteria</taxon>
        <taxon>Bacillati</taxon>
        <taxon>Actinomycetota</taxon>
        <taxon>Actinomycetes</taxon>
        <taxon>Micrococcales</taxon>
        <taxon>Dermacoccaceae</taxon>
        <taxon>Branchiibius</taxon>
    </lineage>
</organism>
<sequence length="369" mass="40260">MSHHNSGPRAHQLPIADITDAYAFPAPGQPGHLALVVNTVPYADPNGFLSDALIYRFRIRPLTADPSHPAFFAPGIDDSEITIDVTFDPPGDGRQQGHLVVSSGATVDFEVNQVAEGDGLRVFAGPRWDPFFSDALALQETITTGTLAFKNPGAILSDGKNVFSVVVEIDLSAHGTQTLVAVVAETLINGKIPIRWERFGRPELENAVLGMKTYDTVNRDLEIRDLFNAEDAFHLVPDYVGAYRARLNANLSFWDGIDGTTQWPLATDGTHPLTELLLADYLIVDYGKPFAEDTFLEIERSVVAGRTHQTCGGRSLNDDCMDTLYTYLMNGGQGPRISDHVDGPTKRASETFPYLVEPNPTPPSPPAHH</sequence>
<evidence type="ECO:0000313" key="3">
    <source>
        <dbReference type="Proteomes" id="UP000250028"/>
    </source>
</evidence>
<dbReference type="RefSeq" id="WP_109686336.1">
    <property type="nucleotide sequence ID" value="NZ_QGDN01000001.1"/>
</dbReference>
<dbReference type="Proteomes" id="UP000250028">
    <property type="component" value="Unassembled WGS sequence"/>
</dbReference>
<feature type="compositionally biased region" description="Pro residues" evidence="1">
    <location>
        <begin position="359"/>
        <end position="369"/>
    </location>
</feature>